<feature type="compositionally biased region" description="Acidic residues" evidence="1">
    <location>
        <begin position="183"/>
        <end position="209"/>
    </location>
</feature>
<reference evidence="4" key="1">
    <citation type="journal article" date="2010" name="PLoS Negl. Trop. Dis.">
        <title>The genome sequence of Trypanosoma brucei gambiense, causative agent of chronic human african trypanosomiasis.</title>
        <authorList>
            <person name="Jackson A.P."/>
            <person name="Sanders M."/>
            <person name="Berry A."/>
            <person name="McQuillan J."/>
            <person name="Aslett M.A."/>
            <person name="Quail M.A."/>
            <person name="Chukualim B."/>
            <person name="Capewell P."/>
            <person name="MacLeod A."/>
            <person name="Melville S.E."/>
            <person name="Gibson W."/>
            <person name="Barry J.D."/>
            <person name="Berriman M."/>
            <person name="Hertz-Fowler C."/>
        </authorList>
    </citation>
    <scope>NUCLEOTIDE SEQUENCE [LARGE SCALE GENOMIC DNA]</scope>
    <source>
        <strain evidence="4">MHOM/CI/86/DAL972</strain>
    </source>
</reference>
<evidence type="ECO:0000256" key="1">
    <source>
        <dbReference type="SAM" id="MobiDB-lite"/>
    </source>
</evidence>
<evidence type="ECO:0000313" key="4">
    <source>
        <dbReference type="Proteomes" id="UP000002316"/>
    </source>
</evidence>
<protein>
    <recommendedName>
        <fullName evidence="5">T. brucei spp.-specific protein</fullName>
    </recommendedName>
</protein>
<dbReference type="GeneID" id="23860066"/>
<feature type="compositionally biased region" description="Basic and acidic residues" evidence="1">
    <location>
        <begin position="322"/>
        <end position="338"/>
    </location>
</feature>
<feature type="compositionally biased region" description="Basic and acidic residues" evidence="1">
    <location>
        <begin position="432"/>
        <end position="454"/>
    </location>
</feature>
<dbReference type="RefSeq" id="XP_011772684.1">
    <property type="nucleotide sequence ID" value="XM_011774382.1"/>
</dbReference>
<feature type="compositionally biased region" description="Acidic residues" evidence="1">
    <location>
        <begin position="301"/>
        <end position="317"/>
    </location>
</feature>
<feature type="compositionally biased region" description="Acidic residues" evidence="1">
    <location>
        <begin position="411"/>
        <end position="427"/>
    </location>
</feature>
<sequence>MRHLRTAKILLLTVVSCVAGWCSTCIAHANTGKVGEARTLKAVRRSNRAPRFPVEGDGGLHRTDTQLKTGAQGRQEADENNVGRGSQVMRAKNHNEEERDAAHTTNGSARVKPPDDKETEAQQPDDKETEAQQLDDKETEAQQPDDKESEAQQPDDNESEPQQPDDKESEPQQPDDKETETQQPDDNETEAQQPDDNETEAQQPDDNESEAQQPDDKETEAQQPDDNETEAQQPDDNESEPQQPDGKETKPQQLDDKETEAQQPDELRHSNHDDNESEPQQPDDNETEAQQPDDKETEAQQPDDNETEAQQPDDNESEPQQPDDKETKPQQLDDKETEAQQPDDNESEPQQPDDNETEAQQPDDNESEPQQPDDNESEPQQPDDNETEAQQPDDNESEPQQPDDKETEAQQPDDNEAEPQQPDDNETEAQQPDDKETELQKRYERDGKDSLEETREDGTDFVVLLKQLADDASALASLIGDDVYNMRGRCVVQNQLVPECREGVMKLRQVVAKIVDTVGLTDEAVQGGRDKSDFSVGGCRCTASDNTTVGDSHGNTPAPGQSQTLDANPFAGGDVGTYGGETSSINVSTLFFTVISIVAVSASGFLQQCWKQRRHFKTERVSANEVQFQCAGRVSTNLQHHGDQATEVHPIKGGPQSGPAELFPGAAAGVSAPLPPVVNLAPVPTSAVKQLSMGPSKTSLAHPKPPTAASAGYPAAPLNFTQHHQAGSPQPTRHVWGGDIPPVVEGKRDSSDDPDVLVNPFLKKWS</sequence>
<feature type="compositionally biased region" description="Basic and acidic residues" evidence="1">
    <location>
        <begin position="93"/>
        <end position="102"/>
    </location>
</feature>
<dbReference type="AlphaFoldDB" id="C9ZLW9"/>
<feature type="compositionally biased region" description="Acidic residues" evidence="1">
    <location>
        <begin position="223"/>
        <end position="239"/>
    </location>
</feature>
<organism evidence="3 4">
    <name type="scientific">Trypanosoma brucei gambiense (strain MHOM/CI/86/DAL972)</name>
    <dbReference type="NCBI Taxonomy" id="679716"/>
    <lineage>
        <taxon>Eukaryota</taxon>
        <taxon>Discoba</taxon>
        <taxon>Euglenozoa</taxon>
        <taxon>Kinetoplastea</taxon>
        <taxon>Metakinetoplastina</taxon>
        <taxon>Trypanosomatida</taxon>
        <taxon>Trypanosomatidae</taxon>
        <taxon>Trypanosoma</taxon>
    </lineage>
</organism>
<feature type="signal peptide" evidence="2">
    <location>
        <begin position="1"/>
        <end position="19"/>
    </location>
</feature>
<feature type="compositionally biased region" description="Polar residues" evidence="1">
    <location>
        <begin position="719"/>
        <end position="731"/>
    </location>
</feature>
<gene>
    <name evidence="3" type="ORF">TbgDal_IV990</name>
</gene>
<feature type="compositionally biased region" description="Acidic residues" evidence="1">
    <location>
        <begin position="275"/>
        <end position="287"/>
    </location>
</feature>
<name>C9ZLW9_TRYB9</name>
<feature type="compositionally biased region" description="Basic and acidic residues" evidence="1">
    <location>
        <begin position="164"/>
        <end position="180"/>
    </location>
</feature>
<proteinExistence type="predicted"/>
<keyword evidence="2" id="KW-0732">Signal</keyword>
<accession>C9ZLW9</accession>
<evidence type="ECO:0000313" key="3">
    <source>
        <dbReference type="EMBL" id="CBH10394.1"/>
    </source>
</evidence>
<dbReference type="VEuPathDB" id="TriTrypDB:Tbg972.4.990"/>
<feature type="compositionally biased region" description="Basic and acidic residues" evidence="1">
    <location>
        <begin position="245"/>
        <end position="274"/>
    </location>
</feature>
<feature type="chain" id="PRO_5003005527" description="T. brucei spp.-specific protein" evidence="2">
    <location>
        <begin position="20"/>
        <end position="766"/>
    </location>
</feature>
<dbReference type="EMBL" id="FN554967">
    <property type="protein sequence ID" value="CBH10394.1"/>
    <property type="molecule type" value="Genomic_DNA"/>
</dbReference>
<feature type="region of interest" description="Disordered" evidence="1">
    <location>
        <begin position="694"/>
        <end position="766"/>
    </location>
</feature>
<evidence type="ECO:0008006" key="5">
    <source>
        <dbReference type="Google" id="ProtNLM"/>
    </source>
</evidence>
<dbReference type="Proteomes" id="UP000002316">
    <property type="component" value="Chromosome 4"/>
</dbReference>
<feature type="compositionally biased region" description="Acidic residues" evidence="1">
    <location>
        <begin position="341"/>
        <end position="397"/>
    </location>
</feature>
<feature type="region of interest" description="Disordered" evidence="1">
    <location>
        <begin position="44"/>
        <end position="454"/>
    </location>
</feature>
<evidence type="ECO:0000256" key="2">
    <source>
        <dbReference type="SAM" id="SignalP"/>
    </source>
</evidence>
<feature type="compositionally biased region" description="Basic and acidic residues" evidence="1">
    <location>
        <begin position="112"/>
        <end position="150"/>
    </location>
</feature>
<dbReference type="KEGG" id="tbg:TbgDal_IV990"/>